<reference evidence="3" key="1">
    <citation type="journal article" date="2019" name="Int. J. Syst. Evol. Microbiol.">
        <title>The Global Catalogue of Microorganisms (GCM) 10K type strain sequencing project: providing services to taxonomists for standard genome sequencing and annotation.</title>
        <authorList>
            <consortium name="The Broad Institute Genomics Platform"/>
            <consortium name="The Broad Institute Genome Sequencing Center for Infectious Disease"/>
            <person name="Wu L."/>
            <person name="Ma J."/>
        </authorList>
    </citation>
    <scope>NUCLEOTIDE SEQUENCE [LARGE SCALE GENOMIC DNA]</scope>
    <source>
        <strain evidence="3">CGMCC 1.16225</strain>
    </source>
</reference>
<name>A0ABW4UHH3_9HYPH</name>
<organism evidence="2 3">
    <name type="scientific">Mesorhizobium newzealandense</name>
    <dbReference type="NCBI Taxonomy" id="1300302"/>
    <lineage>
        <taxon>Bacteria</taxon>
        <taxon>Pseudomonadati</taxon>
        <taxon>Pseudomonadota</taxon>
        <taxon>Alphaproteobacteria</taxon>
        <taxon>Hyphomicrobiales</taxon>
        <taxon>Phyllobacteriaceae</taxon>
        <taxon>Mesorhizobium</taxon>
    </lineage>
</organism>
<comment type="caution">
    <text evidence="2">The sequence shown here is derived from an EMBL/GenBank/DDBJ whole genome shotgun (WGS) entry which is preliminary data.</text>
</comment>
<evidence type="ECO:0000256" key="1">
    <source>
        <dbReference type="SAM" id="Phobius"/>
    </source>
</evidence>
<proteinExistence type="predicted"/>
<keyword evidence="3" id="KW-1185">Reference proteome</keyword>
<gene>
    <name evidence="2" type="ORF">ACFSOZ_29305</name>
</gene>
<evidence type="ECO:0000313" key="3">
    <source>
        <dbReference type="Proteomes" id="UP001597405"/>
    </source>
</evidence>
<feature type="transmembrane region" description="Helical" evidence="1">
    <location>
        <begin position="73"/>
        <end position="91"/>
    </location>
</feature>
<evidence type="ECO:0000313" key="2">
    <source>
        <dbReference type="EMBL" id="MFD1986541.1"/>
    </source>
</evidence>
<accession>A0ABW4UHH3</accession>
<dbReference type="EMBL" id="JBHUGZ010000019">
    <property type="protein sequence ID" value="MFD1986541.1"/>
    <property type="molecule type" value="Genomic_DNA"/>
</dbReference>
<sequence>MGNIARGILISIAFVLVCWWVLQGSPSFQSCIQQDQTQVANSQPDDYVSAFVRTAGVYRGCLGDFVHDRKDEILVAFTVILAFSTIFLWVATRDLVKGAERTSQSQLRAYVAVPNTDIGKVSVGEKPLASVRLANFGQTPAYALHHMVEMAIADKGTKTFRLNRRKKSGKTTLNPTESFSVRSAMTEALTEEQHAAIMNDTKRIFLFGEIHYRDAFWRSRKTFFRFETAGPSLIAEGLLSVSAEGNSAT</sequence>
<dbReference type="Proteomes" id="UP001597405">
    <property type="component" value="Unassembled WGS sequence"/>
</dbReference>
<dbReference type="PROSITE" id="PS51257">
    <property type="entry name" value="PROKAR_LIPOPROTEIN"/>
    <property type="match status" value="1"/>
</dbReference>
<keyword evidence="1" id="KW-0472">Membrane</keyword>
<keyword evidence="1" id="KW-0812">Transmembrane</keyword>
<protein>
    <submittedName>
        <fullName evidence="2">Uncharacterized protein</fullName>
    </submittedName>
</protein>
<dbReference type="RefSeq" id="WP_379103808.1">
    <property type="nucleotide sequence ID" value="NZ_JBHUGZ010000019.1"/>
</dbReference>
<keyword evidence="1" id="KW-1133">Transmembrane helix</keyword>